<dbReference type="EMBL" id="OBEA01000001">
    <property type="protein sequence ID" value="SNY39097.1"/>
    <property type="molecule type" value="Genomic_DNA"/>
</dbReference>
<evidence type="ECO:0000313" key="6">
    <source>
        <dbReference type="Proteomes" id="UP000231655"/>
    </source>
</evidence>
<keyword evidence="1 2" id="KW-0238">DNA-binding</keyword>
<dbReference type="GO" id="GO:0000976">
    <property type="term" value="F:transcription cis-regulatory region binding"/>
    <property type="evidence" value="ECO:0007669"/>
    <property type="project" value="TreeGrafter"/>
</dbReference>
<dbReference type="InterPro" id="IPR050109">
    <property type="entry name" value="HTH-type_TetR-like_transc_reg"/>
</dbReference>
<dbReference type="GO" id="GO:0003700">
    <property type="term" value="F:DNA-binding transcription factor activity"/>
    <property type="evidence" value="ECO:0007669"/>
    <property type="project" value="TreeGrafter"/>
</dbReference>
<dbReference type="InterPro" id="IPR041586">
    <property type="entry name" value="PsrA_TetR_C"/>
</dbReference>
<dbReference type="InterPro" id="IPR001647">
    <property type="entry name" value="HTH_TetR"/>
</dbReference>
<name>A0A285HTV5_9RHOB</name>
<keyword evidence="7" id="KW-1185">Reference proteome</keyword>
<evidence type="ECO:0000256" key="2">
    <source>
        <dbReference type="PROSITE-ProRule" id="PRU00335"/>
    </source>
</evidence>
<dbReference type="Pfam" id="PF00440">
    <property type="entry name" value="TetR_N"/>
    <property type="match status" value="1"/>
</dbReference>
<dbReference type="PANTHER" id="PTHR30055">
    <property type="entry name" value="HTH-TYPE TRANSCRIPTIONAL REGULATOR RUTR"/>
    <property type="match status" value="1"/>
</dbReference>
<dbReference type="Gene3D" id="1.10.357.10">
    <property type="entry name" value="Tetracycline Repressor, domain 2"/>
    <property type="match status" value="1"/>
</dbReference>
<sequence>MAALESIRKARRADGKVTQARILTSAEYAFSTAPYDAISLRKITSEADVNLALVKYYFNSKENLYTAVVTRRATELRVRRLEMLEALPGDRPPKVEEVLNAFMRPLLDKVLSGDPAWYCYLRILGFMGTDERFDGLMAELFDPTAKVFFAALRDALPEADPADLAHGMSFVILLMLRALVKEGRTPILLGEPGANDDLEAVYARLLPFCAAGVREAARPR</sequence>
<dbReference type="Proteomes" id="UP000231655">
    <property type="component" value="Unassembled WGS sequence"/>
</dbReference>
<dbReference type="Pfam" id="PF17939">
    <property type="entry name" value="TetR_C_30"/>
    <property type="match status" value="1"/>
</dbReference>
<dbReference type="PROSITE" id="PS50977">
    <property type="entry name" value="HTH_TETR_2"/>
    <property type="match status" value="1"/>
</dbReference>
<dbReference type="OrthoDB" id="2356263at2"/>
<organism evidence="5 6">
    <name type="scientific">Pseudooceanicola antarcticus</name>
    <dbReference type="NCBI Taxonomy" id="1247613"/>
    <lineage>
        <taxon>Bacteria</taxon>
        <taxon>Pseudomonadati</taxon>
        <taxon>Pseudomonadota</taxon>
        <taxon>Alphaproteobacteria</taxon>
        <taxon>Rhodobacterales</taxon>
        <taxon>Paracoccaceae</taxon>
        <taxon>Pseudooceanicola</taxon>
    </lineage>
</organism>
<dbReference type="AlphaFoldDB" id="A0A285HTV5"/>
<feature type="DNA-binding region" description="H-T-H motif" evidence="2">
    <location>
        <begin position="39"/>
        <end position="58"/>
    </location>
</feature>
<evidence type="ECO:0000313" key="4">
    <source>
        <dbReference type="EMBL" id="PJE27536.1"/>
    </source>
</evidence>
<dbReference type="PANTHER" id="PTHR30055:SF235">
    <property type="entry name" value="TRANSCRIPTIONAL REGULATORY PROTEIN"/>
    <property type="match status" value="1"/>
</dbReference>
<dbReference type="InterPro" id="IPR009057">
    <property type="entry name" value="Homeodomain-like_sf"/>
</dbReference>
<reference evidence="4 7" key="2">
    <citation type="journal article" date="2018" name="Int. J. Syst. Evol. Microbiol.">
        <title>Pseudooceanicola lipolyticus sp. nov., a marine alphaproteobacterium, reclassification of Oceanicola flagellatus as Pseudooceanicola flagellatus comb. nov. and emended description of the genus Pseudooceanicola.</title>
        <authorList>
            <person name="Huang M.-M."/>
            <person name="Guo L.-L."/>
            <person name="Wu Y.-H."/>
            <person name="Lai Q.-L."/>
            <person name="Shao Z.-Z."/>
            <person name="Wang C.-S."/>
            <person name="Wu M."/>
            <person name="Xu X.-W."/>
        </authorList>
    </citation>
    <scope>NUCLEOTIDE SEQUENCE [LARGE SCALE GENOMIC DNA]</scope>
    <source>
        <strain evidence="4 7">Ar-45</strain>
    </source>
</reference>
<dbReference type="Proteomes" id="UP000231702">
    <property type="component" value="Unassembled WGS sequence"/>
</dbReference>
<gene>
    <name evidence="4" type="ORF">CVM39_13180</name>
    <name evidence="5" type="ORF">SAMN06297129_0525</name>
</gene>
<feature type="domain" description="HTH tetR-type" evidence="3">
    <location>
        <begin position="16"/>
        <end position="76"/>
    </location>
</feature>
<dbReference type="EMBL" id="PGTD01000017">
    <property type="protein sequence ID" value="PJE27536.1"/>
    <property type="molecule type" value="Genomic_DNA"/>
</dbReference>
<evidence type="ECO:0000313" key="5">
    <source>
        <dbReference type="EMBL" id="SNY39097.1"/>
    </source>
</evidence>
<dbReference type="InterPro" id="IPR036271">
    <property type="entry name" value="Tet_transcr_reg_TetR-rel_C_sf"/>
</dbReference>
<evidence type="ECO:0000256" key="1">
    <source>
        <dbReference type="ARBA" id="ARBA00023125"/>
    </source>
</evidence>
<evidence type="ECO:0000259" key="3">
    <source>
        <dbReference type="PROSITE" id="PS50977"/>
    </source>
</evidence>
<evidence type="ECO:0000313" key="7">
    <source>
        <dbReference type="Proteomes" id="UP000231702"/>
    </source>
</evidence>
<dbReference type="SUPFAM" id="SSF48498">
    <property type="entry name" value="Tetracyclin repressor-like, C-terminal domain"/>
    <property type="match status" value="1"/>
</dbReference>
<accession>A0A285HTV5</accession>
<reference evidence="5 6" key="1">
    <citation type="submission" date="2017-09" db="EMBL/GenBank/DDBJ databases">
        <authorList>
            <person name="Ehlers B."/>
            <person name="Leendertz F.H."/>
        </authorList>
    </citation>
    <scope>NUCLEOTIDE SEQUENCE [LARGE SCALE GENOMIC DNA]</scope>
    <source>
        <strain evidence="5 6">CGMCC 1.12662</strain>
    </source>
</reference>
<dbReference type="RefSeq" id="WP_097144302.1">
    <property type="nucleotide sequence ID" value="NZ_OBEA01000001.1"/>
</dbReference>
<protein>
    <submittedName>
        <fullName evidence="4">TetR/AcrR family transcriptional regulator</fullName>
    </submittedName>
    <submittedName>
        <fullName evidence="5">Transcriptional regulator, TetR family</fullName>
    </submittedName>
</protein>
<dbReference type="SUPFAM" id="SSF46689">
    <property type="entry name" value="Homeodomain-like"/>
    <property type="match status" value="1"/>
</dbReference>
<proteinExistence type="predicted"/>